<keyword evidence="9" id="KW-1185">Reference proteome</keyword>
<dbReference type="OrthoDB" id="3259601at2"/>
<dbReference type="AlphaFoldDB" id="A0A212T2P5"/>
<dbReference type="PANTHER" id="PTHR38459:SF1">
    <property type="entry name" value="PROPHAGE BACTOPRENOL-LINKED GLUCOSE TRANSLOCASE HOMOLOG"/>
    <property type="match status" value="1"/>
</dbReference>
<evidence type="ECO:0000256" key="5">
    <source>
        <dbReference type="ARBA" id="ARBA00023136"/>
    </source>
</evidence>
<keyword evidence="3 6" id="KW-0812">Transmembrane</keyword>
<evidence type="ECO:0000256" key="2">
    <source>
        <dbReference type="ARBA" id="ARBA00009399"/>
    </source>
</evidence>
<dbReference type="InterPro" id="IPR051401">
    <property type="entry name" value="GtrA_CellWall_Glycosyl"/>
</dbReference>
<dbReference type="Proteomes" id="UP000198122">
    <property type="component" value="Unassembled WGS sequence"/>
</dbReference>
<comment type="subcellular location">
    <subcellularLocation>
        <location evidence="1">Membrane</location>
        <topology evidence="1">Multi-pass membrane protein</topology>
    </subcellularLocation>
</comment>
<dbReference type="RefSeq" id="WP_088817249.1">
    <property type="nucleotide sequence ID" value="NZ_FYEZ01000001.1"/>
</dbReference>
<feature type="domain" description="GtrA/DPMS transmembrane" evidence="7">
    <location>
        <begin position="41"/>
        <end position="154"/>
    </location>
</feature>
<gene>
    <name evidence="8" type="ORF">SAMN05445756_0210</name>
</gene>
<evidence type="ECO:0000313" key="8">
    <source>
        <dbReference type="EMBL" id="SNC60120.1"/>
    </source>
</evidence>
<organism evidence="8 9">
    <name type="scientific">Kytococcus aerolatus</name>
    <dbReference type="NCBI Taxonomy" id="592308"/>
    <lineage>
        <taxon>Bacteria</taxon>
        <taxon>Bacillati</taxon>
        <taxon>Actinomycetota</taxon>
        <taxon>Actinomycetes</taxon>
        <taxon>Micrococcales</taxon>
        <taxon>Kytococcaceae</taxon>
        <taxon>Kytococcus</taxon>
    </lineage>
</organism>
<keyword evidence="5 6" id="KW-0472">Membrane</keyword>
<dbReference type="GO" id="GO:0005886">
    <property type="term" value="C:plasma membrane"/>
    <property type="evidence" value="ECO:0007669"/>
    <property type="project" value="TreeGrafter"/>
</dbReference>
<sequence>MTSTVPTRSRSVERFIALRNSVWGWIPQPLRRHIPPTAVGFAMLNLCTFALDLVLLGIFHTVFHLAYPVATTVAYVIALATAFVVNRRFNFESHGDPGRQSLRYVLVVAVNYLAFILLLNSGLEAWGVHFTIARLAAGLCEAVWMYCAMRWIVFRHGNPAGTRRS</sequence>
<accession>A0A212T2P5</accession>
<evidence type="ECO:0000313" key="9">
    <source>
        <dbReference type="Proteomes" id="UP000198122"/>
    </source>
</evidence>
<proteinExistence type="inferred from homology"/>
<protein>
    <submittedName>
        <fullName evidence="8">Putative flippase GtrA (Transmembrane translocase of bactoprenol-linked glucose)</fullName>
    </submittedName>
</protein>
<evidence type="ECO:0000256" key="1">
    <source>
        <dbReference type="ARBA" id="ARBA00004141"/>
    </source>
</evidence>
<feature type="transmembrane region" description="Helical" evidence="6">
    <location>
        <begin position="104"/>
        <end position="123"/>
    </location>
</feature>
<dbReference type="PANTHER" id="PTHR38459">
    <property type="entry name" value="PROPHAGE BACTOPRENOL-LINKED GLUCOSE TRANSLOCASE HOMOLOG"/>
    <property type="match status" value="1"/>
</dbReference>
<evidence type="ECO:0000256" key="6">
    <source>
        <dbReference type="SAM" id="Phobius"/>
    </source>
</evidence>
<reference evidence="8 9" key="1">
    <citation type="submission" date="2017-06" db="EMBL/GenBank/DDBJ databases">
        <authorList>
            <person name="Kim H.J."/>
            <person name="Triplett B.A."/>
        </authorList>
    </citation>
    <scope>NUCLEOTIDE SEQUENCE [LARGE SCALE GENOMIC DNA]</scope>
    <source>
        <strain evidence="8 9">DSM 22179</strain>
    </source>
</reference>
<feature type="transmembrane region" description="Helical" evidence="6">
    <location>
        <begin position="38"/>
        <end position="59"/>
    </location>
</feature>
<feature type="transmembrane region" description="Helical" evidence="6">
    <location>
        <begin position="135"/>
        <end position="154"/>
    </location>
</feature>
<dbReference type="GO" id="GO:0000271">
    <property type="term" value="P:polysaccharide biosynthetic process"/>
    <property type="evidence" value="ECO:0007669"/>
    <property type="project" value="InterPro"/>
</dbReference>
<name>A0A212T2P5_9MICO</name>
<evidence type="ECO:0000256" key="4">
    <source>
        <dbReference type="ARBA" id="ARBA00022989"/>
    </source>
</evidence>
<dbReference type="InterPro" id="IPR007267">
    <property type="entry name" value="GtrA_DPMS_TM"/>
</dbReference>
<dbReference type="Pfam" id="PF04138">
    <property type="entry name" value="GtrA_DPMS_TM"/>
    <property type="match status" value="1"/>
</dbReference>
<evidence type="ECO:0000256" key="3">
    <source>
        <dbReference type="ARBA" id="ARBA00022692"/>
    </source>
</evidence>
<evidence type="ECO:0000259" key="7">
    <source>
        <dbReference type="Pfam" id="PF04138"/>
    </source>
</evidence>
<dbReference type="EMBL" id="FYEZ01000001">
    <property type="protein sequence ID" value="SNC60120.1"/>
    <property type="molecule type" value="Genomic_DNA"/>
</dbReference>
<comment type="similarity">
    <text evidence="2">Belongs to the GtrA family.</text>
</comment>
<keyword evidence="4 6" id="KW-1133">Transmembrane helix</keyword>
<feature type="transmembrane region" description="Helical" evidence="6">
    <location>
        <begin position="65"/>
        <end position="84"/>
    </location>
</feature>